<dbReference type="InterPro" id="IPR025316">
    <property type="entry name" value="DUF4221"/>
</dbReference>
<evidence type="ECO:0000256" key="1">
    <source>
        <dbReference type="SAM" id="SignalP"/>
    </source>
</evidence>
<name>A0A1H5YB55_9BACT</name>
<organism evidence="2 3">
    <name type="scientific">Algoriphagus boritolerans DSM 17298 = JCM 18970</name>
    <dbReference type="NCBI Taxonomy" id="1120964"/>
    <lineage>
        <taxon>Bacteria</taxon>
        <taxon>Pseudomonadati</taxon>
        <taxon>Bacteroidota</taxon>
        <taxon>Cytophagia</taxon>
        <taxon>Cytophagales</taxon>
        <taxon>Cyclobacteriaceae</taxon>
        <taxon>Algoriphagus</taxon>
    </lineage>
</organism>
<evidence type="ECO:0000313" key="2">
    <source>
        <dbReference type="EMBL" id="SEG21251.1"/>
    </source>
</evidence>
<accession>A0A1H5YB55</accession>
<evidence type="ECO:0008006" key="4">
    <source>
        <dbReference type="Google" id="ProtNLM"/>
    </source>
</evidence>
<dbReference type="Proteomes" id="UP000236736">
    <property type="component" value="Unassembled WGS sequence"/>
</dbReference>
<feature type="chain" id="PRO_5009290344" description="DUF4221 domain-containing protein" evidence="1">
    <location>
        <begin position="22"/>
        <end position="379"/>
    </location>
</feature>
<dbReference type="STRING" id="1120964.GCA_001313265_04435"/>
<dbReference type="RefSeq" id="WP_103925548.1">
    <property type="nucleotide sequence ID" value="NZ_FNVR01000018.1"/>
</dbReference>
<keyword evidence="1" id="KW-0732">Signal</keyword>
<proteinExistence type="predicted"/>
<dbReference type="PROSITE" id="PS51257">
    <property type="entry name" value="PROKAR_LIPOPROTEIN"/>
    <property type="match status" value="1"/>
</dbReference>
<protein>
    <recommendedName>
        <fullName evidence="4">DUF4221 domain-containing protein</fullName>
    </recommendedName>
</protein>
<sequence>MTRLALFAVALIAFSCGSNVSKDSASSNVLEDINFTIDTVVVNPGEEIINLASGLRLSDLSPDKRTLYLLDDKDKSLSVIDLEELKLLRKLPFEREGPNGIGQYLYAVQLLPDEQFLFSGFQNTGIYSFQGEKLETIKISAADVEGMNEADENSIWNGLKISSDKKYLFSLPGNFFEGTRDLVRVDFASKKGKVIDIPAMDIASEFRIVLRSDEMMSVYVEEISLQELNGKLIIQNTAGSDAYLYDYIADSLRFLTFDHKLVLKKKEGTVRNEVTSQKEFEDEMGKLRSQISFEKFIWDDVSKRYFRFAKIFQPKLDDKAPQKADVFLFAYDQDFNLIGETQLKDLEKVPAYPFFKDDKLWSYVNVEDELGFAVIDFKF</sequence>
<dbReference type="AlphaFoldDB" id="A0A1H5YB55"/>
<evidence type="ECO:0000313" key="3">
    <source>
        <dbReference type="Proteomes" id="UP000236736"/>
    </source>
</evidence>
<reference evidence="3" key="1">
    <citation type="submission" date="2016-10" db="EMBL/GenBank/DDBJ databases">
        <authorList>
            <person name="Varghese N."/>
            <person name="Submissions S."/>
        </authorList>
    </citation>
    <scope>NUCLEOTIDE SEQUENCE [LARGE SCALE GENOMIC DNA]</scope>
    <source>
        <strain evidence="3">DSM 17298</strain>
    </source>
</reference>
<dbReference type="OrthoDB" id="833511at2"/>
<dbReference type="SUPFAM" id="SSF50969">
    <property type="entry name" value="YVTN repeat-like/Quinoprotein amine dehydrogenase"/>
    <property type="match status" value="1"/>
</dbReference>
<dbReference type="Gene3D" id="2.130.10.10">
    <property type="entry name" value="YVTN repeat-like/Quinoprotein amine dehydrogenase"/>
    <property type="match status" value="1"/>
</dbReference>
<keyword evidence="3" id="KW-1185">Reference proteome</keyword>
<dbReference type="InterPro" id="IPR011044">
    <property type="entry name" value="Quino_amine_DH_bsu"/>
</dbReference>
<feature type="signal peptide" evidence="1">
    <location>
        <begin position="1"/>
        <end position="21"/>
    </location>
</feature>
<dbReference type="EMBL" id="FNVR01000018">
    <property type="protein sequence ID" value="SEG21251.1"/>
    <property type="molecule type" value="Genomic_DNA"/>
</dbReference>
<gene>
    <name evidence="2" type="ORF">SAMN03080598_02909</name>
</gene>
<dbReference type="Pfam" id="PF13970">
    <property type="entry name" value="DUF4221"/>
    <property type="match status" value="1"/>
</dbReference>
<dbReference type="InterPro" id="IPR015943">
    <property type="entry name" value="WD40/YVTN_repeat-like_dom_sf"/>
</dbReference>